<proteinExistence type="predicted"/>
<name>A0A433VD64_9CYAN</name>
<protein>
    <submittedName>
        <fullName evidence="1">Uncharacterized protein</fullName>
    </submittedName>
</protein>
<organism evidence="1 2">
    <name type="scientific">Dulcicalothrix desertica PCC 7102</name>
    <dbReference type="NCBI Taxonomy" id="232991"/>
    <lineage>
        <taxon>Bacteria</taxon>
        <taxon>Bacillati</taxon>
        <taxon>Cyanobacteriota</taxon>
        <taxon>Cyanophyceae</taxon>
        <taxon>Nostocales</taxon>
        <taxon>Calotrichaceae</taxon>
        <taxon>Dulcicalothrix</taxon>
    </lineage>
</organism>
<evidence type="ECO:0000313" key="1">
    <source>
        <dbReference type="EMBL" id="RUT04034.1"/>
    </source>
</evidence>
<dbReference type="RefSeq" id="WP_127083283.1">
    <property type="nucleotide sequence ID" value="NZ_RSCL01000012.1"/>
</dbReference>
<accession>A0A433VD64</accession>
<keyword evidence="2" id="KW-1185">Reference proteome</keyword>
<dbReference type="OrthoDB" id="517144at2"/>
<sequence>MQTIQDCLTITIVVLFATITTTIALDLCVSLTQLWNNVANQEVSVQKVYLQTSNIANMQPQLTATEMKTVCISATDLSAPTAPNSTNIKSLELLIQKLPQSRVRTAARRLEIKDKVDGSYQKLGVLRAQLQ</sequence>
<dbReference type="AlphaFoldDB" id="A0A433VD64"/>
<dbReference type="Proteomes" id="UP000271624">
    <property type="component" value="Unassembled WGS sequence"/>
</dbReference>
<reference evidence="1" key="1">
    <citation type="submission" date="2018-12" db="EMBL/GenBank/DDBJ databases">
        <authorList>
            <person name="Will S."/>
            <person name="Neumann-Schaal M."/>
            <person name="Henke P."/>
        </authorList>
    </citation>
    <scope>NUCLEOTIDE SEQUENCE</scope>
    <source>
        <strain evidence="1">PCC 7102</strain>
    </source>
</reference>
<gene>
    <name evidence="1" type="ORF">DSM106972_049480</name>
</gene>
<evidence type="ECO:0000313" key="2">
    <source>
        <dbReference type="Proteomes" id="UP000271624"/>
    </source>
</evidence>
<comment type="caution">
    <text evidence="1">The sequence shown here is derived from an EMBL/GenBank/DDBJ whole genome shotgun (WGS) entry which is preliminary data.</text>
</comment>
<reference evidence="1" key="2">
    <citation type="journal article" date="2019" name="Genome Biol. Evol.">
        <title>Day and night: Metabolic profiles and evolutionary relationships of six axenic non-marine cyanobacteria.</title>
        <authorList>
            <person name="Will S.E."/>
            <person name="Henke P."/>
            <person name="Boedeker C."/>
            <person name="Huang S."/>
            <person name="Brinkmann H."/>
            <person name="Rohde M."/>
            <person name="Jarek M."/>
            <person name="Friedl T."/>
            <person name="Seufert S."/>
            <person name="Schumacher M."/>
            <person name="Overmann J."/>
            <person name="Neumann-Schaal M."/>
            <person name="Petersen J."/>
        </authorList>
    </citation>
    <scope>NUCLEOTIDE SEQUENCE [LARGE SCALE GENOMIC DNA]</scope>
    <source>
        <strain evidence="1">PCC 7102</strain>
    </source>
</reference>
<dbReference type="EMBL" id="RSCL01000012">
    <property type="protein sequence ID" value="RUT04034.1"/>
    <property type="molecule type" value="Genomic_DNA"/>
</dbReference>